<dbReference type="HOGENOM" id="CLU_1791704_0_0_1"/>
<evidence type="ECO:0000313" key="1">
    <source>
        <dbReference type="EnsemblMetazoa" id="MESCA009999-PA"/>
    </source>
</evidence>
<proteinExistence type="predicted"/>
<keyword evidence="2" id="KW-1185">Reference proteome</keyword>
<dbReference type="EMBL" id="CAQQ02162571">
    <property type="status" value="NOT_ANNOTATED_CDS"/>
    <property type="molecule type" value="Genomic_DNA"/>
</dbReference>
<organism evidence="1 2">
    <name type="scientific">Megaselia scalaris</name>
    <name type="common">Humpbacked fly</name>
    <name type="synonym">Phora scalaris</name>
    <dbReference type="NCBI Taxonomy" id="36166"/>
    <lineage>
        <taxon>Eukaryota</taxon>
        <taxon>Metazoa</taxon>
        <taxon>Ecdysozoa</taxon>
        <taxon>Arthropoda</taxon>
        <taxon>Hexapoda</taxon>
        <taxon>Insecta</taxon>
        <taxon>Pterygota</taxon>
        <taxon>Neoptera</taxon>
        <taxon>Endopterygota</taxon>
        <taxon>Diptera</taxon>
        <taxon>Brachycera</taxon>
        <taxon>Muscomorpha</taxon>
        <taxon>Platypezoidea</taxon>
        <taxon>Phoridae</taxon>
        <taxon>Megaseliini</taxon>
        <taxon>Megaselia</taxon>
    </lineage>
</organism>
<sequence length="145" mass="16002">FFTDSIFRIAGEIDAAINRYQRAIGKSPSVNTEATNTELMCGLMDDLKSNGQTSNSLNDLHDVFSKITVKEDKSNSNDVDSLLLNSDVLLPLPMMSTQKNENLVSTPIESRSKSRLSDLDKLSEDLIKEQLEAINGKKALITKPV</sequence>
<dbReference type="AlphaFoldDB" id="T1H1E0"/>
<reference evidence="1" key="2">
    <citation type="submission" date="2015-06" db="UniProtKB">
        <authorList>
            <consortium name="EnsemblMetazoa"/>
        </authorList>
    </citation>
    <scope>IDENTIFICATION</scope>
</reference>
<accession>T1H1E0</accession>
<reference evidence="2" key="1">
    <citation type="submission" date="2013-02" db="EMBL/GenBank/DDBJ databases">
        <authorList>
            <person name="Hughes D."/>
        </authorList>
    </citation>
    <scope>NUCLEOTIDE SEQUENCE</scope>
    <source>
        <strain>Durham</strain>
        <strain evidence="2">NC isolate 2 -- Noor lab</strain>
    </source>
</reference>
<dbReference type="EMBL" id="CAQQ02162570">
    <property type="status" value="NOT_ANNOTATED_CDS"/>
    <property type="molecule type" value="Genomic_DNA"/>
</dbReference>
<name>T1H1E0_MEGSC</name>
<dbReference type="Proteomes" id="UP000015102">
    <property type="component" value="Unassembled WGS sequence"/>
</dbReference>
<dbReference type="EnsemblMetazoa" id="MESCA009999-RA">
    <property type="protein sequence ID" value="MESCA009999-PA"/>
    <property type="gene ID" value="MESCA009999"/>
</dbReference>
<protein>
    <submittedName>
        <fullName evidence="1">Uncharacterized protein</fullName>
    </submittedName>
</protein>
<evidence type="ECO:0000313" key="2">
    <source>
        <dbReference type="Proteomes" id="UP000015102"/>
    </source>
</evidence>